<dbReference type="AlphaFoldDB" id="A0AA40T4I8"/>
<dbReference type="RefSeq" id="WP_191761781.1">
    <property type="nucleotide sequence ID" value="NZ_VJXY01000067.1"/>
</dbReference>
<sequence length="159" mass="18783">MVRARIKEFAITDFRDIYQLDKTKKRLLGNMVNILASTTGIVKTFSRQSSLRPLLKKVGIHVKVVFWRLKVIIDEKCYEQIIQRYIQGIGWHDLQYIVFLAARRNYVEFDIIFNRVISNTQVIDLKCLGAQWIQYEILYKAYKDIINIAESKFYIKSGV</sequence>
<organism evidence="1 2">
    <name type="scientific">Komarekiella delphini-convector SJRDD-AB1</name>
    <dbReference type="NCBI Taxonomy" id="2593771"/>
    <lineage>
        <taxon>Bacteria</taxon>
        <taxon>Bacillati</taxon>
        <taxon>Cyanobacteriota</taxon>
        <taxon>Cyanophyceae</taxon>
        <taxon>Nostocales</taxon>
        <taxon>Nostocaceae</taxon>
        <taxon>Komarekiella</taxon>
        <taxon>Komarekiella delphini-convector</taxon>
    </lineage>
</organism>
<reference evidence="1" key="1">
    <citation type="submission" date="2019-07" db="EMBL/GenBank/DDBJ databases">
        <title>Toxilogical consequences of a new and cryptic species of cyanobacteria (Komarekiella delphini-convector) recovered from the epidermis of a bottlenose dolphin and 1500 ft. in the air.</title>
        <authorList>
            <person name="Brown A.O."/>
            <person name="Dvorak P."/>
            <person name="Villanueva C.D."/>
            <person name="Foss A.J."/>
            <person name="Garvey A.D."/>
            <person name="Gibson Q.A."/>
            <person name="Johansen J.R."/>
            <person name="Casamatta D.A."/>
        </authorList>
    </citation>
    <scope>NUCLEOTIDE SEQUENCE</scope>
    <source>
        <strain evidence="1">SJRDD-AB1</strain>
    </source>
</reference>
<protein>
    <submittedName>
        <fullName evidence="1">Uncharacterized protein</fullName>
    </submittedName>
</protein>
<comment type="caution">
    <text evidence="1">The sequence shown here is derived from an EMBL/GenBank/DDBJ whole genome shotgun (WGS) entry which is preliminary data.</text>
</comment>
<name>A0AA40T4I8_9NOST</name>
<keyword evidence="2" id="KW-1185">Reference proteome</keyword>
<proteinExistence type="predicted"/>
<gene>
    <name evidence="1" type="ORF">FNW02_33055</name>
</gene>
<dbReference type="Proteomes" id="UP001165986">
    <property type="component" value="Unassembled WGS sequence"/>
</dbReference>
<dbReference type="EMBL" id="VJXY01000067">
    <property type="protein sequence ID" value="MBD6620482.1"/>
    <property type="molecule type" value="Genomic_DNA"/>
</dbReference>
<accession>A0AA40T4I8</accession>
<evidence type="ECO:0000313" key="1">
    <source>
        <dbReference type="EMBL" id="MBD6620482.1"/>
    </source>
</evidence>
<evidence type="ECO:0000313" key="2">
    <source>
        <dbReference type="Proteomes" id="UP001165986"/>
    </source>
</evidence>